<evidence type="ECO:0000259" key="9">
    <source>
        <dbReference type="SMART" id="SM00650"/>
    </source>
</evidence>
<dbReference type="NCBIfam" id="TIGR00755">
    <property type="entry name" value="ksgA"/>
    <property type="match status" value="1"/>
</dbReference>
<dbReference type="PANTHER" id="PTHR11727:SF7">
    <property type="entry name" value="DIMETHYLADENOSINE TRANSFERASE-RELATED"/>
    <property type="match status" value="1"/>
</dbReference>
<dbReference type="InterPro" id="IPR020598">
    <property type="entry name" value="rRNA_Ade_methylase_Trfase_N"/>
</dbReference>
<feature type="domain" description="Ribosomal RNA adenine methylase transferase N-terminal" evidence="9">
    <location>
        <begin position="6"/>
        <end position="181"/>
    </location>
</feature>
<organism evidence="10 11">
    <name type="scientific">Peptoanaerobacter stomatis</name>
    <dbReference type="NCBI Taxonomy" id="796937"/>
    <lineage>
        <taxon>Bacteria</taxon>
        <taxon>Bacillati</taxon>
        <taxon>Bacillota</taxon>
        <taxon>Clostridia</taxon>
        <taxon>Peptostreptococcales</taxon>
        <taxon>Filifactoraceae</taxon>
        <taxon>Peptoanaerobacter</taxon>
    </lineage>
</organism>
<feature type="binding site" evidence="7 8">
    <location>
        <position position="26"/>
    </location>
    <ligand>
        <name>S-adenosyl-L-methionine</name>
        <dbReference type="ChEBI" id="CHEBI:59789"/>
    </ligand>
</feature>
<keyword evidence="5 7" id="KW-0949">S-adenosyl-L-methionine</keyword>
<dbReference type="GO" id="GO:0005829">
    <property type="term" value="C:cytosol"/>
    <property type="evidence" value="ECO:0007669"/>
    <property type="project" value="TreeGrafter"/>
</dbReference>
<name>G9WXC8_9FIRM</name>
<protein>
    <recommendedName>
        <fullName evidence="7">Ribosomal RNA small subunit methyltransferase A</fullName>
        <ecNumber evidence="7">2.1.1.182</ecNumber>
    </recommendedName>
    <alternativeName>
        <fullName evidence="7">16S rRNA (adenine(1518)-N(6)/adenine(1519)-N(6))-dimethyltransferase</fullName>
    </alternativeName>
    <alternativeName>
        <fullName evidence="7">16S rRNA dimethyladenosine transferase</fullName>
    </alternativeName>
    <alternativeName>
        <fullName evidence="7">16S rRNA dimethylase</fullName>
    </alternativeName>
    <alternativeName>
        <fullName evidence="7">S-adenosylmethionine-6-N', N'-adenosyl(rRNA) dimethyltransferase</fullName>
    </alternativeName>
</protein>
<dbReference type="InterPro" id="IPR029063">
    <property type="entry name" value="SAM-dependent_MTases_sf"/>
</dbReference>
<comment type="catalytic activity">
    <reaction evidence="7">
        <text>adenosine(1518)/adenosine(1519) in 16S rRNA + 4 S-adenosyl-L-methionine = N(6)-dimethyladenosine(1518)/N(6)-dimethyladenosine(1519) in 16S rRNA + 4 S-adenosyl-L-homocysteine + 4 H(+)</text>
        <dbReference type="Rhea" id="RHEA:19609"/>
        <dbReference type="Rhea" id="RHEA-COMP:10232"/>
        <dbReference type="Rhea" id="RHEA-COMP:10233"/>
        <dbReference type="ChEBI" id="CHEBI:15378"/>
        <dbReference type="ChEBI" id="CHEBI:57856"/>
        <dbReference type="ChEBI" id="CHEBI:59789"/>
        <dbReference type="ChEBI" id="CHEBI:74411"/>
        <dbReference type="ChEBI" id="CHEBI:74493"/>
        <dbReference type="EC" id="2.1.1.182"/>
    </reaction>
</comment>
<gene>
    <name evidence="7" type="primary">rsmA</name>
    <name evidence="7" type="synonym">ksgA</name>
    <name evidence="10" type="ORF">HMPREF9629_00017</name>
</gene>
<comment type="function">
    <text evidence="7">Specifically dimethylates two adjacent adenosines (A1518 and A1519) in the loop of a conserved hairpin near the 3'-end of 16S rRNA in the 30S particle. May play a critical role in biogenesis of 30S subunits.</text>
</comment>
<comment type="caution">
    <text evidence="7 8">Lacks conserved residue(s) required for the propagation of feature annotation.</text>
</comment>
<dbReference type="PROSITE" id="PS01131">
    <property type="entry name" value="RRNA_A_DIMETH"/>
    <property type="match status" value="1"/>
</dbReference>
<proteinExistence type="inferred from homology"/>
<dbReference type="EMBL" id="AFZE01000001">
    <property type="protein sequence ID" value="EHL16775.1"/>
    <property type="molecule type" value="Genomic_DNA"/>
</dbReference>
<dbReference type="Proteomes" id="UP000006437">
    <property type="component" value="Unassembled WGS sequence"/>
</dbReference>
<keyword evidence="6 7" id="KW-0694">RNA-binding</keyword>
<evidence type="ECO:0000256" key="8">
    <source>
        <dbReference type="PROSITE-ProRule" id="PRU01026"/>
    </source>
</evidence>
<dbReference type="HAMAP" id="MF_00607">
    <property type="entry name" value="16SrRNA_methyltr_A"/>
    <property type="match status" value="1"/>
</dbReference>
<feature type="binding site" evidence="7 8">
    <location>
        <position position="96"/>
    </location>
    <ligand>
        <name>S-adenosyl-L-methionine</name>
        <dbReference type="ChEBI" id="CHEBI:59789"/>
    </ligand>
</feature>
<evidence type="ECO:0000256" key="3">
    <source>
        <dbReference type="ARBA" id="ARBA00022603"/>
    </source>
</evidence>
<dbReference type="Gene3D" id="3.40.50.150">
    <property type="entry name" value="Vaccinia Virus protein VP39"/>
    <property type="match status" value="1"/>
</dbReference>
<comment type="similarity">
    <text evidence="7">Belongs to the class I-like SAM-binding methyltransferase superfamily. rRNA adenine N(6)-methyltransferase family. RsmA subfamily.</text>
</comment>
<dbReference type="InterPro" id="IPR020596">
    <property type="entry name" value="rRNA_Ade_Mease_Trfase_CS"/>
</dbReference>
<evidence type="ECO:0000256" key="5">
    <source>
        <dbReference type="ARBA" id="ARBA00022691"/>
    </source>
</evidence>
<dbReference type="PROSITE" id="PS51689">
    <property type="entry name" value="SAM_RNA_A_N6_MT"/>
    <property type="match status" value="1"/>
</dbReference>
<evidence type="ECO:0000313" key="10">
    <source>
        <dbReference type="EMBL" id="EHL16775.1"/>
    </source>
</evidence>
<evidence type="ECO:0000313" key="11">
    <source>
        <dbReference type="Proteomes" id="UP000006437"/>
    </source>
</evidence>
<evidence type="ECO:0000256" key="6">
    <source>
        <dbReference type="ARBA" id="ARBA00022884"/>
    </source>
</evidence>
<feature type="binding site" evidence="7 8">
    <location>
        <position position="72"/>
    </location>
    <ligand>
        <name>S-adenosyl-L-methionine</name>
        <dbReference type="ChEBI" id="CHEBI:59789"/>
    </ligand>
</feature>
<dbReference type="PATRIC" id="fig|796937.3.peg.18"/>
<dbReference type="InterPro" id="IPR001737">
    <property type="entry name" value="KsgA/Erm"/>
</dbReference>
<dbReference type="AlphaFoldDB" id="G9WXC8"/>
<evidence type="ECO:0000256" key="7">
    <source>
        <dbReference type="HAMAP-Rule" id="MF_00607"/>
    </source>
</evidence>
<keyword evidence="4 7" id="KW-0808">Transferase</keyword>
<dbReference type="CDD" id="cd02440">
    <property type="entry name" value="AdoMet_MTases"/>
    <property type="match status" value="1"/>
</dbReference>
<keyword evidence="3 7" id="KW-0489">Methyltransferase</keyword>
<dbReference type="Pfam" id="PF00398">
    <property type="entry name" value="RrnaAD"/>
    <property type="match status" value="1"/>
</dbReference>
<dbReference type="GO" id="GO:0003723">
    <property type="term" value="F:RNA binding"/>
    <property type="evidence" value="ECO:0007669"/>
    <property type="project" value="UniProtKB-UniRule"/>
</dbReference>
<dbReference type="FunFam" id="3.40.50.150:FF:000023">
    <property type="entry name" value="Ribosomal RNA small subunit methyltransferase A"/>
    <property type="match status" value="1"/>
</dbReference>
<reference evidence="10 11" key="1">
    <citation type="submission" date="2011-08" db="EMBL/GenBank/DDBJ databases">
        <title>The Genome Sequence of Eubacteriaceae bacterium ACC19a.</title>
        <authorList>
            <consortium name="The Broad Institute Genome Sequencing Platform"/>
            <person name="Earl A."/>
            <person name="Ward D."/>
            <person name="Feldgarden M."/>
            <person name="Gevers D."/>
            <person name="Sizova M."/>
            <person name="Hazen A."/>
            <person name="Epstein S."/>
            <person name="Young S.K."/>
            <person name="Zeng Q."/>
            <person name="Gargeya S."/>
            <person name="Fitzgerald M."/>
            <person name="Haas B."/>
            <person name="Abouelleil A."/>
            <person name="Alvarado L."/>
            <person name="Arachchi H.M."/>
            <person name="Berlin A."/>
            <person name="Brown A."/>
            <person name="Chapman S.B."/>
            <person name="Chen Z."/>
            <person name="Dunbar C."/>
            <person name="Freedman E."/>
            <person name="Gearin G."/>
            <person name="Gellesch M."/>
            <person name="Goldberg J."/>
            <person name="Griggs A."/>
            <person name="Gujja S."/>
            <person name="Heiman D."/>
            <person name="Howarth C."/>
            <person name="Larson L."/>
            <person name="Lui A."/>
            <person name="MacDonald P.J.P."/>
            <person name="Montmayeur A."/>
            <person name="Murphy C."/>
            <person name="Neiman D."/>
            <person name="Pearson M."/>
            <person name="Priest M."/>
            <person name="Roberts A."/>
            <person name="Saif S."/>
            <person name="Shea T."/>
            <person name="Shenoy N."/>
            <person name="Sisk P."/>
            <person name="Stolte C."/>
            <person name="Sykes S."/>
            <person name="Wortman J."/>
            <person name="Nusbaum C."/>
            <person name="Birren B."/>
        </authorList>
    </citation>
    <scope>NUCLEOTIDE SEQUENCE [LARGE SCALE GENOMIC DNA]</scope>
    <source>
        <strain evidence="10 11">ACC19a</strain>
    </source>
</reference>
<comment type="subcellular location">
    <subcellularLocation>
        <location evidence="7">Cytoplasm</location>
    </subcellularLocation>
</comment>
<sequence>MINENILNEIIEAADITKDDVVIEIGTGIGTLTSKLCERAKRVVAVEIDKNLLPILNETLSAYQNIDIINKDILKIDINKELKNLGINQKVKVVANLPYYITTPIIMKILEEKVNVSVMVLMLQKEVANRINAQHSTKNYGSLSIAVQYYCDTQIICKVPKNSFIPEPNVDSLVIKLTVNEKRKVDIEDEDLFFKLVRGSFAKRRKTILNSLTGYEDLTDKEKLEKLFEISQIDSKRRGETLTIQEFAKLTQNYKNIL</sequence>
<feature type="binding site" evidence="7">
    <location>
        <position position="3"/>
    </location>
    <ligand>
        <name>S-adenosyl-L-methionine</name>
        <dbReference type="ChEBI" id="CHEBI:59789"/>
    </ligand>
</feature>
<evidence type="ECO:0000256" key="4">
    <source>
        <dbReference type="ARBA" id="ARBA00022679"/>
    </source>
</evidence>
<keyword evidence="2 7" id="KW-0698">rRNA processing</keyword>
<feature type="binding site" evidence="8">
    <location>
        <position position="1"/>
    </location>
    <ligand>
        <name>S-adenosyl-L-methionine</name>
        <dbReference type="ChEBI" id="CHEBI:59789"/>
    </ligand>
</feature>
<dbReference type="HOGENOM" id="CLU_041220_0_0_9"/>
<dbReference type="SUPFAM" id="SSF53335">
    <property type="entry name" value="S-adenosyl-L-methionine-dependent methyltransferases"/>
    <property type="match status" value="1"/>
</dbReference>
<keyword evidence="1 7" id="KW-0963">Cytoplasm</keyword>
<dbReference type="InterPro" id="IPR023165">
    <property type="entry name" value="rRNA_Ade_diMease-like_C"/>
</dbReference>
<dbReference type="SMART" id="SM00650">
    <property type="entry name" value="rADc"/>
    <property type="match status" value="1"/>
</dbReference>
<dbReference type="GO" id="GO:0052908">
    <property type="term" value="F:16S rRNA (adenine(1518)-N(6)/adenine(1519)-N(6))-dimethyltransferase activity"/>
    <property type="evidence" value="ECO:0007669"/>
    <property type="project" value="UniProtKB-EC"/>
</dbReference>
<feature type="binding site" evidence="7 8">
    <location>
        <position position="47"/>
    </location>
    <ligand>
        <name>S-adenosyl-L-methionine</name>
        <dbReference type="ChEBI" id="CHEBI:59789"/>
    </ligand>
</feature>
<dbReference type="InterPro" id="IPR011530">
    <property type="entry name" value="rRNA_adenine_dimethylase"/>
</dbReference>
<dbReference type="PANTHER" id="PTHR11727">
    <property type="entry name" value="DIMETHYLADENOSINE TRANSFERASE"/>
    <property type="match status" value="1"/>
</dbReference>
<comment type="caution">
    <text evidence="10">The sequence shown here is derived from an EMBL/GenBank/DDBJ whole genome shotgun (WGS) entry which is preliminary data.</text>
</comment>
<dbReference type="Gene3D" id="1.10.8.100">
    <property type="entry name" value="Ribosomal RNA adenine dimethylase-like, domain 2"/>
    <property type="match status" value="1"/>
</dbReference>
<dbReference type="EC" id="2.1.1.182" evidence="7"/>
<accession>G9WXC8</accession>
<evidence type="ECO:0000256" key="1">
    <source>
        <dbReference type="ARBA" id="ARBA00022490"/>
    </source>
</evidence>
<evidence type="ECO:0000256" key="2">
    <source>
        <dbReference type="ARBA" id="ARBA00022552"/>
    </source>
</evidence>